<evidence type="ECO:0000256" key="1">
    <source>
        <dbReference type="ARBA" id="ARBA00022942"/>
    </source>
</evidence>
<dbReference type="PROSITE" id="PS50042">
    <property type="entry name" value="CNMP_BINDING_3"/>
    <property type="match status" value="1"/>
</dbReference>
<reference evidence="7 8" key="1">
    <citation type="submission" date="2016-06" db="EMBL/GenBank/DDBJ databases">
        <title>Evolution of pathogenesis and genome organization in the Tremellales.</title>
        <authorList>
            <person name="Cuomo C."/>
            <person name="Litvintseva A."/>
            <person name="Heitman J."/>
            <person name="Chen Y."/>
            <person name="Sun S."/>
            <person name="Springer D."/>
            <person name="Dromer F."/>
            <person name="Young S."/>
            <person name="Zeng Q."/>
            <person name="Chapman S."/>
            <person name="Gujja S."/>
            <person name="Saif S."/>
            <person name="Birren B."/>
        </authorList>
    </citation>
    <scope>NUCLEOTIDE SEQUENCE [LARGE SCALE GENOMIC DNA]</scope>
    <source>
        <strain evidence="7 8">CBS 7118</strain>
    </source>
</reference>
<dbReference type="InterPro" id="IPR000595">
    <property type="entry name" value="cNMP-bd_dom"/>
</dbReference>
<dbReference type="InterPro" id="IPR019585">
    <property type="entry name" value="Rpn7/CSN1"/>
</dbReference>
<dbReference type="FunFam" id="1.25.40.570:FF:000005">
    <property type="entry name" value="26S proteasome regulatory subunit N7"/>
    <property type="match status" value="1"/>
</dbReference>
<protein>
    <submittedName>
        <fullName evidence="7">26S proteasome regulatory subunit N7</fullName>
    </submittedName>
</protein>
<accession>A0A1E3IHN1</accession>
<dbReference type="Proteomes" id="UP000094819">
    <property type="component" value="Unassembled WGS sequence"/>
</dbReference>
<proteinExistence type="predicted"/>
<evidence type="ECO:0000259" key="5">
    <source>
        <dbReference type="PROSITE" id="PS50042"/>
    </source>
</evidence>
<dbReference type="PANTHER" id="PTHR14145">
    <property type="entry name" value="26S PROTESOME SUBUNIT 6"/>
    <property type="match status" value="1"/>
</dbReference>
<dbReference type="Pfam" id="PF10602">
    <property type="entry name" value="RPN7"/>
    <property type="match status" value="1"/>
</dbReference>
<organism evidence="7 8">
    <name type="scientific">Cryptococcus wingfieldii CBS 7118</name>
    <dbReference type="NCBI Taxonomy" id="1295528"/>
    <lineage>
        <taxon>Eukaryota</taxon>
        <taxon>Fungi</taxon>
        <taxon>Dikarya</taxon>
        <taxon>Basidiomycota</taxon>
        <taxon>Agaricomycotina</taxon>
        <taxon>Tremellomycetes</taxon>
        <taxon>Tremellales</taxon>
        <taxon>Cryptococcaceae</taxon>
        <taxon>Cryptococcus</taxon>
    </lineage>
</organism>
<name>A0A1E3IHN1_9TREE</name>
<feature type="domain" description="Cyclic nucleotide-binding" evidence="5">
    <location>
        <begin position="59"/>
        <end position="158"/>
    </location>
</feature>
<feature type="coiled-coil region" evidence="4">
    <location>
        <begin position="49"/>
        <end position="91"/>
    </location>
</feature>
<dbReference type="InterPro" id="IPR011990">
    <property type="entry name" value="TPR-like_helical_dom_sf"/>
</dbReference>
<comment type="function">
    <text evidence="2">Component of the 19S cap proteasome complex which acts as a regulatory subunit of the 26S proteasome, involved in the ATP-dependent degradation of ubiquitinated proteins.</text>
</comment>
<evidence type="ECO:0000259" key="6">
    <source>
        <dbReference type="PROSITE" id="PS50250"/>
    </source>
</evidence>
<dbReference type="Pfam" id="PF01399">
    <property type="entry name" value="PCI"/>
    <property type="match status" value="1"/>
</dbReference>
<dbReference type="SUPFAM" id="SSF48452">
    <property type="entry name" value="TPR-like"/>
    <property type="match status" value="1"/>
</dbReference>
<gene>
    <name evidence="7" type="ORF">L198_06868</name>
</gene>
<dbReference type="SUPFAM" id="SSF46785">
    <property type="entry name" value="Winged helix' DNA-binding domain"/>
    <property type="match status" value="1"/>
</dbReference>
<sequence>MADDSVPLPYPNLNVHEWHFQLQHVESRRAEVEPKFWAAVEKDEMAPYLKSLGSDKAELIAKLEEANKKVIEDYDKKIKEAEENEGESEVAEGLRGKAMYYVRIGDKDAALPALETALEKTAGVGARIDLVLAIVRIGLFFSDIPLVTSNITRATELIDAGGDWDRRNRLKVYRALRHLIIREFTEAAELLIDSLSTFTATELMEYEQFVGLTVLAAGVGCDRKSIKNKILASPEVTSVTEQIPSLLSMTQSLHKCSYAPFFVALAEVESTHLLPSPYLAPHASYYVREMRIKAYAQLLESYRSLTVERFCREFGVGEAWMDKDLSRFIAGGRLACRIDKVSGVITTNKSGQNKGAVYEQVLKQGDQLLSGKSHLVNNIQKLHRVVG</sequence>
<keyword evidence="4" id="KW-0175">Coiled coil</keyword>
<comment type="caution">
    <text evidence="7">The sequence shown here is derived from an EMBL/GenBank/DDBJ whole genome shotgun (WGS) entry which is preliminary data.</text>
</comment>
<comment type="subunit">
    <text evidence="3">The 26S proteasome is composed of a core protease, known as the 20S proteasome, capped at one or both ends by the 19S regulatory complex (RC). The RC is composed of at least 18 different subunits in two subcomplexes, the base and the lid, which form the portions proximal and distal to the 20S proteolytic core, respectively. Component of the lid subcomplex of the 19S RC.</text>
</comment>
<evidence type="ECO:0000256" key="4">
    <source>
        <dbReference type="SAM" id="Coils"/>
    </source>
</evidence>
<feature type="domain" description="PCI" evidence="6">
    <location>
        <begin position="183"/>
        <end position="352"/>
    </location>
</feature>
<keyword evidence="1 7" id="KW-0647">Proteasome</keyword>
<dbReference type="AlphaFoldDB" id="A0A1E3IHN1"/>
<evidence type="ECO:0000256" key="2">
    <source>
        <dbReference type="ARBA" id="ARBA00093435"/>
    </source>
</evidence>
<dbReference type="Gene3D" id="1.25.40.570">
    <property type="match status" value="1"/>
</dbReference>
<dbReference type="GO" id="GO:0008541">
    <property type="term" value="C:proteasome regulatory particle, lid subcomplex"/>
    <property type="evidence" value="ECO:0007669"/>
    <property type="project" value="UniProtKB-ARBA"/>
</dbReference>
<evidence type="ECO:0000256" key="3">
    <source>
        <dbReference type="ARBA" id="ARBA00093502"/>
    </source>
</evidence>
<dbReference type="InterPro" id="IPR000717">
    <property type="entry name" value="PCI_dom"/>
</dbReference>
<evidence type="ECO:0000313" key="8">
    <source>
        <dbReference type="Proteomes" id="UP000094819"/>
    </source>
</evidence>
<dbReference type="SMART" id="SM00088">
    <property type="entry name" value="PINT"/>
    <property type="match status" value="1"/>
</dbReference>
<dbReference type="GO" id="GO:0043161">
    <property type="term" value="P:proteasome-mediated ubiquitin-dependent protein catabolic process"/>
    <property type="evidence" value="ECO:0007669"/>
    <property type="project" value="TreeGrafter"/>
</dbReference>
<dbReference type="PANTHER" id="PTHR14145:SF1">
    <property type="entry name" value="26S PROTEASOME NON-ATPASE REGULATORY SUBUNIT 6"/>
    <property type="match status" value="1"/>
</dbReference>
<dbReference type="GeneID" id="30196079"/>
<dbReference type="InterPro" id="IPR036390">
    <property type="entry name" value="WH_DNA-bd_sf"/>
</dbReference>
<dbReference type="RefSeq" id="XP_019029172.1">
    <property type="nucleotide sequence ID" value="XM_019178895.1"/>
</dbReference>
<dbReference type="PROSITE" id="PS50250">
    <property type="entry name" value="PCI"/>
    <property type="match status" value="1"/>
</dbReference>
<dbReference type="OrthoDB" id="1452at2759"/>
<keyword evidence="8" id="KW-1185">Reference proteome</keyword>
<evidence type="ECO:0000313" key="7">
    <source>
        <dbReference type="EMBL" id="ODN88104.1"/>
    </source>
</evidence>
<dbReference type="EMBL" id="AWGH01000026">
    <property type="protein sequence ID" value="ODN88104.1"/>
    <property type="molecule type" value="Genomic_DNA"/>
</dbReference>
<dbReference type="InterPro" id="IPR045135">
    <property type="entry name" value="Rpn7_N"/>
</dbReference>